<evidence type="ECO:0000256" key="2">
    <source>
        <dbReference type="SAM" id="Phobius"/>
    </source>
</evidence>
<gene>
    <name evidence="3" type="ORF">GCM10009575_034320</name>
</gene>
<feature type="region of interest" description="Disordered" evidence="1">
    <location>
        <begin position="170"/>
        <end position="204"/>
    </location>
</feature>
<feature type="compositionally biased region" description="Basic residues" evidence="1">
    <location>
        <begin position="179"/>
        <end position="197"/>
    </location>
</feature>
<comment type="caution">
    <text evidence="3">The sequence shown here is derived from an EMBL/GenBank/DDBJ whole genome shotgun (WGS) entry which is preliminary data.</text>
</comment>
<keyword evidence="4" id="KW-1185">Reference proteome</keyword>
<feature type="region of interest" description="Disordered" evidence="1">
    <location>
        <begin position="237"/>
        <end position="281"/>
    </location>
</feature>
<dbReference type="Proteomes" id="UP001500418">
    <property type="component" value="Unassembled WGS sequence"/>
</dbReference>
<keyword evidence="2" id="KW-0472">Membrane</keyword>
<evidence type="ECO:0000313" key="4">
    <source>
        <dbReference type="Proteomes" id="UP001500418"/>
    </source>
</evidence>
<name>A0ABN1PNN3_9ACTN</name>
<evidence type="ECO:0000313" key="3">
    <source>
        <dbReference type="EMBL" id="GAA0930447.1"/>
    </source>
</evidence>
<feature type="transmembrane region" description="Helical" evidence="2">
    <location>
        <begin position="139"/>
        <end position="167"/>
    </location>
</feature>
<dbReference type="EMBL" id="BAAAID010000019">
    <property type="protein sequence ID" value="GAA0930447.1"/>
    <property type="molecule type" value="Genomic_DNA"/>
</dbReference>
<feature type="compositionally biased region" description="Low complexity" evidence="1">
    <location>
        <begin position="242"/>
        <end position="252"/>
    </location>
</feature>
<evidence type="ECO:0000256" key="1">
    <source>
        <dbReference type="SAM" id="MobiDB-lite"/>
    </source>
</evidence>
<sequence>MTAPPGLQAEDRPDFERALYQALRTAEIRAALRRNGATGDAGIQRLRSQALVASELIATAAAPEYAAYLRQRAAAATTASTAPAASVRSGSPTPSAGVRGLLPVLAVLTPALAGASTAAFLLLGGLLGLLDSQRELADALLTAGLTSATIAAFTLVVGVACLLVTAVRHRTPAPDPRPRPRPRLRPHGRPRLHRHPPTHPPHLGHRVDAAVATARDAWLRALLHRGILPFLRDRLERSHSPSRTSRVQSSQKSRVRRAREEPHDGKPGQGPADQPEQVRRG</sequence>
<feature type="transmembrane region" description="Helical" evidence="2">
    <location>
        <begin position="101"/>
        <end position="127"/>
    </location>
</feature>
<accession>A0ABN1PNN3</accession>
<keyword evidence="2" id="KW-1133">Transmembrane helix</keyword>
<protein>
    <submittedName>
        <fullName evidence="3">Membrane protein</fullName>
    </submittedName>
</protein>
<keyword evidence="2" id="KW-0812">Transmembrane</keyword>
<proteinExistence type="predicted"/>
<organism evidence="3 4">
    <name type="scientific">Streptomyces rhizosphaericus</name>
    <dbReference type="NCBI Taxonomy" id="114699"/>
    <lineage>
        <taxon>Bacteria</taxon>
        <taxon>Bacillati</taxon>
        <taxon>Actinomycetota</taxon>
        <taxon>Actinomycetes</taxon>
        <taxon>Kitasatosporales</taxon>
        <taxon>Streptomycetaceae</taxon>
        <taxon>Streptomyces</taxon>
        <taxon>Streptomyces violaceusniger group</taxon>
    </lineage>
</organism>
<reference evidence="3 4" key="1">
    <citation type="journal article" date="2019" name="Int. J. Syst. Evol. Microbiol.">
        <title>The Global Catalogue of Microorganisms (GCM) 10K type strain sequencing project: providing services to taxonomists for standard genome sequencing and annotation.</title>
        <authorList>
            <consortium name="The Broad Institute Genomics Platform"/>
            <consortium name="The Broad Institute Genome Sequencing Center for Infectious Disease"/>
            <person name="Wu L."/>
            <person name="Ma J."/>
        </authorList>
    </citation>
    <scope>NUCLEOTIDE SEQUENCE [LARGE SCALE GENOMIC DNA]</scope>
    <source>
        <strain evidence="3 4">JCM 11444</strain>
    </source>
</reference>